<comment type="caution">
    <text evidence="1">The sequence shown here is derived from an EMBL/GenBank/DDBJ whole genome shotgun (WGS) entry which is preliminary data.</text>
</comment>
<proteinExistence type="predicted"/>
<dbReference type="Proteomes" id="UP000054653">
    <property type="component" value="Unassembled WGS sequence"/>
</dbReference>
<sequence length="34" mass="3708">MGRSRQIALGDIGTILMSLLHCDQNVSDRSVHPS</sequence>
<gene>
    <name evidence="1" type="ORF">T03_9486</name>
</gene>
<keyword evidence="2" id="KW-1185">Reference proteome</keyword>
<accession>A0A0V1AIV8</accession>
<evidence type="ECO:0000313" key="2">
    <source>
        <dbReference type="Proteomes" id="UP000054653"/>
    </source>
</evidence>
<organism evidence="1 2">
    <name type="scientific">Trichinella britovi</name>
    <name type="common">Parasitic roundworm</name>
    <dbReference type="NCBI Taxonomy" id="45882"/>
    <lineage>
        <taxon>Eukaryota</taxon>
        <taxon>Metazoa</taxon>
        <taxon>Ecdysozoa</taxon>
        <taxon>Nematoda</taxon>
        <taxon>Enoplea</taxon>
        <taxon>Dorylaimia</taxon>
        <taxon>Trichinellida</taxon>
        <taxon>Trichinellidae</taxon>
        <taxon>Trichinella</taxon>
    </lineage>
</organism>
<protein>
    <submittedName>
        <fullName evidence="1">Uncharacterized protein</fullName>
    </submittedName>
</protein>
<dbReference type="EMBL" id="JYDI01003124">
    <property type="protein sequence ID" value="KRY24393.1"/>
    <property type="molecule type" value="Genomic_DNA"/>
</dbReference>
<reference evidence="1 2" key="1">
    <citation type="submission" date="2015-01" db="EMBL/GenBank/DDBJ databases">
        <title>Evolution of Trichinella species and genotypes.</title>
        <authorList>
            <person name="Korhonen P.K."/>
            <person name="Edoardo P."/>
            <person name="Giuseppe L.R."/>
            <person name="Gasser R.B."/>
        </authorList>
    </citation>
    <scope>NUCLEOTIDE SEQUENCE [LARGE SCALE GENOMIC DNA]</scope>
    <source>
        <strain evidence="1">ISS120</strain>
    </source>
</reference>
<evidence type="ECO:0000313" key="1">
    <source>
        <dbReference type="EMBL" id="KRY24393.1"/>
    </source>
</evidence>
<name>A0A0V1AIV8_TRIBR</name>
<dbReference type="AlphaFoldDB" id="A0A0V1AIV8"/>